<evidence type="ECO:0000256" key="1">
    <source>
        <dbReference type="PROSITE-ProRule" id="PRU00235"/>
    </source>
</evidence>
<feature type="repeat" description="RCC1" evidence="1">
    <location>
        <begin position="252"/>
        <end position="332"/>
    </location>
</feature>
<dbReference type="Proteomes" id="UP000002279">
    <property type="component" value="Chromosome X1"/>
</dbReference>
<protein>
    <submittedName>
        <fullName evidence="3">Unc-45 myosin chaperone A</fullName>
    </submittedName>
</protein>
<feature type="repeat" description="RCC1" evidence="1">
    <location>
        <begin position="204"/>
        <end position="255"/>
    </location>
</feature>
<name>A0A6I8P021_ORNAN</name>
<dbReference type="Gene3D" id="2.130.10.30">
    <property type="entry name" value="Regulator of chromosome condensation 1/beta-lactamase-inhibitor protein II"/>
    <property type="match status" value="2"/>
</dbReference>
<dbReference type="Pfam" id="PF00415">
    <property type="entry name" value="RCC1"/>
    <property type="match status" value="2"/>
</dbReference>
<dbReference type="SUPFAM" id="SSF50985">
    <property type="entry name" value="RCC1/BLIP-II"/>
    <property type="match status" value="1"/>
</dbReference>
<organism evidence="3 4">
    <name type="scientific">Ornithorhynchus anatinus</name>
    <name type="common">Duckbill platypus</name>
    <dbReference type="NCBI Taxonomy" id="9258"/>
    <lineage>
        <taxon>Eukaryota</taxon>
        <taxon>Metazoa</taxon>
        <taxon>Chordata</taxon>
        <taxon>Craniata</taxon>
        <taxon>Vertebrata</taxon>
        <taxon>Euteleostomi</taxon>
        <taxon>Mammalia</taxon>
        <taxon>Monotremata</taxon>
        <taxon>Ornithorhynchidae</taxon>
        <taxon>Ornithorhynchus</taxon>
    </lineage>
</organism>
<dbReference type="PROSITE" id="PS50012">
    <property type="entry name" value="RCC1_3"/>
    <property type="match status" value="3"/>
</dbReference>
<reference evidence="3" key="3">
    <citation type="submission" date="2025-09" db="UniProtKB">
        <authorList>
            <consortium name="Ensembl"/>
        </authorList>
    </citation>
    <scope>IDENTIFICATION</scope>
    <source>
        <strain evidence="3">Glennie</strain>
    </source>
</reference>
<dbReference type="PROSITE" id="PS00626">
    <property type="entry name" value="RCC1_2"/>
    <property type="match status" value="1"/>
</dbReference>
<dbReference type="PANTHER" id="PTHR46849:SF1">
    <property type="entry name" value="RCC1 DOMAIN-CONTAINING PROTEIN 1"/>
    <property type="match status" value="1"/>
</dbReference>
<gene>
    <name evidence="3" type="primary">UNC45A</name>
</gene>
<accession>A0A6I8P021</accession>
<reference evidence="3" key="2">
    <citation type="submission" date="2025-08" db="UniProtKB">
        <authorList>
            <consortium name="Ensembl"/>
        </authorList>
    </citation>
    <scope>IDENTIFICATION</scope>
    <source>
        <strain evidence="3">Glennie</strain>
    </source>
</reference>
<evidence type="ECO:0000313" key="4">
    <source>
        <dbReference type="Proteomes" id="UP000002279"/>
    </source>
</evidence>
<evidence type="ECO:0000256" key="2">
    <source>
        <dbReference type="SAM" id="MobiDB-lite"/>
    </source>
</evidence>
<feature type="compositionally biased region" description="Pro residues" evidence="2">
    <location>
        <begin position="148"/>
        <end position="166"/>
    </location>
</feature>
<dbReference type="InterPro" id="IPR009091">
    <property type="entry name" value="RCC1/BLIP-II"/>
</dbReference>
<feature type="region of interest" description="Disordered" evidence="2">
    <location>
        <begin position="141"/>
        <end position="173"/>
    </location>
</feature>
<reference evidence="3 4" key="1">
    <citation type="journal article" date="2008" name="Nature">
        <title>Genome analysis of the platypus reveals unique signatures of evolution.</title>
        <authorList>
            <person name="Warren W.C."/>
            <person name="Hillier L.W."/>
            <person name="Marshall Graves J.A."/>
            <person name="Birney E."/>
            <person name="Ponting C.P."/>
            <person name="Grutzner F."/>
            <person name="Belov K."/>
            <person name="Miller W."/>
            <person name="Clarke L."/>
            <person name="Chinwalla A.T."/>
            <person name="Yang S.P."/>
            <person name="Heger A."/>
            <person name="Locke D.P."/>
            <person name="Miethke P."/>
            <person name="Waters P.D."/>
            <person name="Veyrunes F."/>
            <person name="Fulton L."/>
            <person name="Fulton B."/>
            <person name="Graves T."/>
            <person name="Wallis J."/>
            <person name="Puente X.S."/>
            <person name="Lopez-Otin C."/>
            <person name="Ordonez G.R."/>
            <person name="Eichler E.E."/>
            <person name="Chen L."/>
            <person name="Cheng Z."/>
            <person name="Deakin J.E."/>
            <person name="Alsop A."/>
            <person name="Thompson K."/>
            <person name="Kirby P."/>
            <person name="Papenfuss A.T."/>
            <person name="Wakefield M.J."/>
            <person name="Olender T."/>
            <person name="Lancet D."/>
            <person name="Huttley G.A."/>
            <person name="Smit A.F."/>
            <person name="Pask A."/>
            <person name="Temple-Smith P."/>
            <person name="Batzer M.A."/>
            <person name="Walker J.A."/>
            <person name="Konkel M.K."/>
            <person name="Harris R.S."/>
            <person name="Whittington C.M."/>
            <person name="Wong E.S."/>
            <person name="Gemmell N.J."/>
            <person name="Buschiazzo E."/>
            <person name="Vargas Jentzsch I.M."/>
            <person name="Merkel A."/>
            <person name="Schmitz J."/>
            <person name="Zemann A."/>
            <person name="Churakov G."/>
            <person name="Kriegs J.O."/>
            <person name="Brosius J."/>
            <person name="Murchison E.P."/>
            <person name="Sachidanandam R."/>
            <person name="Smith C."/>
            <person name="Hannon G.J."/>
            <person name="Tsend-Ayush E."/>
            <person name="McMillan D."/>
            <person name="Attenborough R."/>
            <person name="Rens W."/>
            <person name="Ferguson-Smith M."/>
            <person name="Lefevre C.M."/>
            <person name="Sharp J.A."/>
            <person name="Nicholas K.R."/>
            <person name="Ray D.A."/>
            <person name="Kube M."/>
            <person name="Reinhardt R."/>
            <person name="Pringle T.H."/>
            <person name="Taylor J."/>
            <person name="Jones R.C."/>
            <person name="Nixon B."/>
            <person name="Dacheux J.L."/>
            <person name="Niwa H."/>
            <person name="Sekita Y."/>
            <person name="Huang X."/>
            <person name="Stark A."/>
            <person name="Kheradpour P."/>
            <person name="Kellis M."/>
            <person name="Flicek P."/>
            <person name="Chen Y."/>
            <person name="Webber C."/>
            <person name="Hardison R."/>
            <person name="Nelson J."/>
            <person name="Hallsworth-Pepin K."/>
            <person name="Delehaunty K."/>
            <person name="Markovic C."/>
            <person name="Minx P."/>
            <person name="Feng Y."/>
            <person name="Kremitzki C."/>
            <person name="Mitreva M."/>
            <person name="Glasscock J."/>
            <person name="Wylie T."/>
            <person name="Wohldmann P."/>
            <person name="Thiru P."/>
            <person name="Nhan M.N."/>
            <person name="Pohl C.S."/>
            <person name="Smith S.M."/>
            <person name="Hou S."/>
            <person name="Nefedov M."/>
            <person name="de Jong P.J."/>
            <person name="Renfree M.B."/>
            <person name="Mardis E.R."/>
            <person name="Wilson R.K."/>
        </authorList>
    </citation>
    <scope>NUCLEOTIDE SEQUENCE [LARGE SCALE GENOMIC DNA]</scope>
    <source>
        <strain evidence="3 4">Glennie</strain>
    </source>
</reference>
<evidence type="ECO:0000313" key="3">
    <source>
        <dbReference type="Ensembl" id="ENSOANP00000045884.1"/>
    </source>
</evidence>
<sequence>TAINELRAWETTGFGCLMGDAGPAPSSLGRRGRRPLAVVAALTARRPLCRGPWCVFVVCLRGVSSWCVFVVCRRGVSSCVVAEGGRLLLSGSASGGLPAGCRDLLGSERHLVLLLEGPEGPEGPGELQARAAGSGLRGEPLWRRALTPGPPTPGPPTPAPPPPLLPGPGHASPRPPFYRPLAAGLRARKLALGRRHALLLAHAGALFAWGAGRHGQLGHGTLESEREPRPVEALRGLPVAEVAAGGWHSLSGDVYVWGWNESGQLALPCRALSGKPPPRPTQAAEAADGDGDGDGDPFIAIQPFPALLDLPREQEASKASCGSRHTAVVTRSGELYTWGWGKYGQLGHSDRASSDRARRVEYFVRHRLRVEEVTCGPWNTYVYACREADKVHRWPHPPGRGS</sequence>
<dbReference type="GeneTree" id="ENSGT00940000159320"/>
<dbReference type="Ensembl" id="ENSOANT00000052332.1">
    <property type="protein sequence ID" value="ENSOANP00000045884.1"/>
    <property type="gene ID" value="ENSOANG00000022352.2"/>
</dbReference>
<proteinExistence type="predicted"/>
<feature type="repeat" description="RCC1" evidence="1">
    <location>
        <begin position="333"/>
        <end position="386"/>
    </location>
</feature>
<keyword evidence="4" id="KW-1185">Reference proteome</keyword>
<dbReference type="Bgee" id="ENSOANG00000022352">
    <property type="expression patterns" value="Expressed in adult mammalian kidney and 7 other cell types or tissues"/>
</dbReference>
<feature type="region of interest" description="Disordered" evidence="2">
    <location>
        <begin position="272"/>
        <end position="295"/>
    </location>
</feature>
<dbReference type="AlphaFoldDB" id="A0A6I8P021"/>
<dbReference type="InterPro" id="IPR052830">
    <property type="entry name" value="RCC1_domain-containing"/>
</dbReference>
<dbReference type="PANTHER" id="PTHR46849">
    <property type="entry name" value="RCC1 DOMAIN-CONTAINING PROTEIN 1"/>
    <property type="match status" value="1"/>
</dbReference>
<dbReference type="InterPro" id="IPR000408">
    <property type="entry name" value="Reg_chr_condens"/>
</dbReference>